<dbReference type="PANTHER" id="PTHR24247:SF278">
    <property type="entry name" value="HISTAMINE H2 RECEPTOR"/>
    <property type="match status" value="1"/>
</dbReference>
<comment type="caution">
    <text evidence="19">The sequence shown here is derived from an EMBL/GenBank/DDBJ whole genome shotgun (WGS) entry which is preliminary data.</text>
</comment>
<dbReference type="Proteomes" id="UP001221898">
    <property type="component" value="Unassembled WGS sequence"/>
</dbReference>
<keyword evidence="10 15" id="KW-0675">Receptor</keyword>
<evidence type="ECO:0000256" key="13">
    <source>
        <dbReference type="ARBA" id="ARBA00023288"/>
    </source>
</evidence>
<keyword evidence="8" id="KW-0564">Palmitate</keyword>
<keyword evidence="6 15" id="KW-0297">G-protein coupled receptor</keyword>
<feature type="transmembrane region" description="Helical" evidence="17">
    <location>
        <begin position="273"/>
        <end position="292"/>
    </location>
</feature>
<feature type="transmembrane region" description="Helical" evidence="17">
    <location>
        <begin position="15"/>
        <end position="39"/>
    </location>
</feature>
<dbReference type="AlphaFoldDB" id="A0AAD7SM73"/>
<evidence type="ECO:0000256" key="16">
    <source>
        <dbReference type="SAM" id="MobiDB-lite"/>
    </source>
</evidence>
<proteinExistence type="inferred from homology"/>
<evidence type="ECO:0000313" key="19">
    <source>
        <dbReference type="EMBL" id="KAJ8405242.1"/>
    </source>
</evidence>
<evidence type="ECO:0000256" key="4">
    <source>
        <dbReference type="ARBA" id="ARBA00022692"/>
    </source>
</evidence>
<evidence type="ECO:0000256" key="14">
    <source>
        <dbReference type="ARBA" id="ARBA00031105"/>
    </source>
</evidence>
<organism evidence="19 20">
    <name type="scientific">Aldrovandia affinis</name>
    <dbReference type="NCBI Taxonomy" id="143900"/>
    <lineage>
        <taxon>Eukaryota</taxon>
        <taxon>Metazoa</taxon>
        <taxon>Chordata</taxon>
        <taxon>Craniata</taxon>
        <taxon>Vertebrata</taxon>
        <taxon>Euteleostomi</taxon>
        <taxon>Actinopterygii</taxon>
        <taxon>Neopterygii</taxon>
        <taxon>Teleostei</taxon>
        <taxon>Notacanthiformes</taxon>
        <taxon>Halosauridae</taxon>
        <taxon>Aldrovandia</taxon>
    </lineage>
</organism>
<dbReference type="EMBL" id="JAINUG010000049">
    <property type="protein sequence ID" value="KAJ8405242.1"/>
    <property type="molecule type" value="Genomic_DNA"/>
</dbReference>
<dbReference type="PROSITE" id="PS00237">
    <property type="entry name" value="G_PROTEIN_RECEP_F1_1"/>
    <property type="match status" value="1"/>
</dbReference>
<evidence type="ECO:0000256" key="9">
    <source>
        <dbReference type="ARBA" id="ARBA00023157"/>
    </source>
</evidence>
<keyword evidence="5 17" id="KW-1133">Transmembrane helix</keyword>
<evidence type="ECO:0000256" key="3">
    <source>
        <dbReference type="ARBA" id="ARBA00022475"/>
    </source>
</evidence>
<keyword evidence="11" id="KW-0325">Glycoprotein</keyword>
<dbReference type="InterPro" id="IPR000276">
    <property type="entry name" value="GPCR_Rhodpsn"/>
</dbReference>
<feature type="region of interest" description="Disordered" evidence="16">
    <location>
        <begin position="353"/>
        <end position="376"/>
    </location>
</feature>
<evidence type="ECO:0000256" key="1">
    <source>
        <dbReference type="ARBA" id="ARBA00004651"/>
    </source>
</evidence>
<evidence type="ECO:0000313" key="20">
    <source>
        <dbReference type="Proteomes" id="UP001221898"/>
    </source>
</evidence>
<evidence type="ECO:0000256" key="2">
    <source>
        <dbReference type="ARBA" id="ARBA00014565"/>
    </source>
</evidence>
<dbReference type="PROSITE" id="PS50262">
    <property type="entry name" value="G_PROTEIN_RECEP_F1_2"/>
    <property type="match status" value="1"/>
</dbReference>
<dbReference type="SUPFAM" id="SSF81321">
    <property type="entry name" value="Family A G protein-coupled receptor-like"/>
    <property type="match status" value="1"/>
</dbReference>
<name>A0AAD7SM73_9TELE</name>
<feature type="transmembrane region" description="Helical" evidence="17">
    <location>
        <begin position="233"/>
        <end position="253"/>
    </location>
</feature>
<keyword evidence="4 15" id="KW-0812">Transmembrane</keyword>
<evidence type="ECO:0000256" key="8">
    <source>
        <dbReference type="ARBA" id="ARBA00023139"/>
    </source>
</evidence>
<keyword evidence="9" id="KW-1015">Disulfide bond</keyword>
<comment type="similarity">
    <text evidence="15">Belongs to the G-protein coupled receptor 1 family.</text>
</comment>
<dbReference type="GO" id="GO:0030594">
    <property type="term" value="F:neurotransmitter receptor activity"/>
    <property type="evidence" value="ECO:0007669"/>
    <property type="project" value="TreeGrafter"/>
</dbReference>
<dbReference type="Gene3D" id="1.20.1070.10">
    <property type="entry name" value="Rhodopsin 7-helix transmembrane proteins"/>
    <property type="match status" value="1"/>
</dbReference>
<evidence type="ECO:0000259" key="18">
    <source>
        <dbReference type="PROSITE" id="PS50262"/>
    </source>
</evidence>
<feature type="compositionally biased region" description="Polar residues" evidence="16">
    <location>
        <begin position="364"/>
        <end position="376"/>
    </location>
</feature>
<dbReference type="CDD" id="cd15051">
    <property type="entry name" value="7tmA_Histamine_H2R"/>
    <property type="match status" value="1"/>
</dbReference>
<evidence type="ECO:0000256" key="6">
    <source>
        <dbReference type="ARBA" id="ARBA00023040"/>
    </source>
</evidence>
<feature type="transmembrane region" description="Helical" evidence="17">
    <location>
        <begin position="131"/>
        <end position="154"/>
    </location>
</feature>
<evidence type="ECO:0000256" key="17">
    <source>
        <dbReference type="SAM" id="Phobius"/>
    </source>
</evidence>
<dbReference type="InterPro" id="IPR017452">
    <property type="entry name" value="GPCR_Rhodpsn_7TM"/>
</dbReference>
<sequence length="376" mass="41531">MGGERDRMRLMTSKVLLGLVLVLIILMTIFGNVVVCLAVGASRKLRCVTNCFIVSLAVTDLLLGLLVLPLSAMLELSGEWPLGATFCNIYISLDVMLCTASILNLFAISVDRYFAVTAPLRYPLLVTPGRVVVAMVLIWAVSLMVSFLPIHLGWNTPDLSVQNRGEDDPQRVCRFEWNSTYVLVDAFATFYVPLLVMCGTYYRILRIARGQARRINSRPSPISLAAAAREHKATVTLAAVLGAFIVCWFPYFTFFTCMGLRERTDIPKTAYSVVLWLGYANSTLNPILYAALNRDFRAAYGRLLCGRKMCPAPPPDLSVPPTSQFVLLCSHNTGCREQTAEEAGLVLQERNGSTFTSRDRTAADLSSQTQHLETGP</sequence>
<evidence type="ECO:0000256" key="10">
    <source>
        <dbReference type="ARBA" id="ARBA00023170"/>
    </source>
</evidence>
<dbReference type="GO" id="GO:0045202">
    <property type="term" value="C:synapse"/>
    <property type="evidence" value="ECO:0007669"/>
    <property type="project" value="GOC"/>
</dbReference>
<reference evidence="19" key="1">
    <citation type="journal article" date="2023" name="Science">
        <title>Genome structures resolve the early diversification of teleost fishes.</title>
        <authorList>
            <person name="Parey E."/>
            <person name="Louis A."/>
            <person name="Montfort J."/>
            <person name="Bouchez O."/>
            <person name="Roques C."/>
            <person name="Iampietro C."/>
            <person name="Lluch J."/>
            <person name="Castinel A."/>
            <person name="Donnadieu C."/>
            <person name="Desvignes T."/>
            <person name="Floi Bucao C."/>
            <person name="Jouanno E."/>
            <person name="Wen M."/>
            <person name="Mejri S."/>
            <person name="Dirks R."/>
            <person name="Jansen H."/>
            <person name="Henkel C."/>
            <person name="Chen W.J."/>
            <person name="Zahm M."/>
            <person name="Cabau C."/>
            <person name="Klopp C."/>
            <person name="Thompson A.W."/>
            <person name="Robinson-Rechavi M."/>
            <person name="Braasch I."/>
            <person name="Lecointre G."/>
            <person name="Bobe J."/>
            <person name="Postlethwait J.H."/>
            <person name="Berthelot C."/>
            <person name="Roest Crollius H."/>
            <person name="Guiguen Y."/>
        </authorList>
    </citation>
    <scope>NUCLEOTIDE SEQUENCE</scope>
    <source>
        <strain evidence="19">NC1722</strain>
    </source>
</reference>
<dbReference type="Pfam" id="PF00001">
    <property type="entry name" value="7tm_1"/>
    <property type="match status" value="1"/>
</dbReference>
<dbReference type="FunFam" id="1.20.1070.10:FF:000121">
    <property type="entry name" value="Histamine H2 receptor"/>
    <property type="match status" value="1"/>
</dbReference>
<keyword evidence="20" id="KW-1185">Reference proteome</keyword>
<protein>
    <recommendedName>
        <fullName evidence="2">Histamine H2 receptor</fullName>
    </recommendedName>
    <alternativeName>
        <fullName evidence="14">Gastric receptor I</fullName>
    </alternativeName>
</protein>
<dbReference type="GO" id="GO:0004993">
    <property type="term" value="F:G protein-coupled serotonin receptor activity"/>
    <property type="evidence" value="ECO:0007669"/>
    <property type="project" value="TreeGrafter"/>
</dbReference>
<feature type="transmembrane region" description="Helical" evidence="17">
    <location>
        <begin position="51"/>
        <end position="69"/>
    </location>
</feature>
<feature type="transmembrane region" description="Helical" evidence="17">
    <location>
        <begin position="181"/>
        <end position="204"/>
    </location>
</feature>
<dbReference type="PANTHER" id="PTHR24247">
    <property type="entry name" value="5-HYDROXYTRYPTAMINE RECEPTOR"/>
    <property type="match status" value="1"/>
</dbReference>
<keyword evidence="12 15" id="KW-0807">Transducer</keyword>
<evidence type="ECO:0000256" key="11">
    <source>
        <dbReference type="ARBA" id="ARBA00023180"/>
    </source>
</evidence>
<dbReference type="GO" id="GO:0030425">
    <property type="term" value="C:dendrite"/>
    <property type="evidence" value="ECO:0007669"/>
    <property type="project" value="TreeGrafter"/>
</dbReference>
<comment type="subcellular location">
    <subcellularLocation>
        <location evidence="1">Cell membrane</location>
        <topology evidence="1">Multi-pass membrane protein</topology>
    </subcellularLocation>
</comment>
<dbReference type="PRINTS" id="PR00242">
    <property type="entry name" value="DOPAMINER"/>
</dbReference>
<feature type="domain" description="G-protein coupled receptors family 1 profile" evidence="18">
    <location>
        <begin position="31"/>
        <end position="289"/>
    </location>
</feature>
<evidence type="ECO:0000256" key="7">
    <source>
        <dbReference type="ARBA" id="ARBA00023136"/>
    </source>
</evidence>
<dbReference type="PRINTS" id="PR00237">
    <property type="entry name" value="GPCRRHODOPSN"/>
</dbReference>
<evidence type="ECO:0000256" key="15">
    <source>
        <dbReference type="RuleBase" id="RU000688"/>
    </source>
</evidence>
<evidence type="ECO:0000256" key="12">
    <source>
        <dbReference type="ARBA" id="ARBA00023224"/>
    </source>
</evidence>
<keyword evidence="13" id="KW-0449">Lipoprotein</keyword>
<evidence type="ECO:0000256" key="5">
    <source>
        <dbReference type="ARBA" id="ARBA00022989"/>
    </source>
</evidence>
<dbReference type="GO" id="GO:0007187">
    <property type="term" value="P:G protein-coupled receptor signaling pathway, coupled to cyclic nucleotide second messenger"/>
    <property type="evidence" value="ECO:0007669"/>
    <property type="project" value="TreeGrafter"/>
</dbReference>
<feature type="transmembrane region" description="Helical" evidence="17">
    <location>
        <begin position="89"/>
        <end position="110"/>
    </location>
</feature>
<keyword evidence="3" id="KW-1003">Cell membrane</keyword>
<dbReference type="GO" id="GO:0007268">
    <property type="term" value="P:chemical synaptic transmission"/>
    <property type="evidence" value="ECO:0007669"/>
    <property type="project" value="TreeGrafter"/>
</dbReference>
<keyword evidence="7 17" id="KW-0472">Membrane</keyword>
<gene>
    <name evidence="19" type="ORF">AAFF_G00322330</name>
</gene>
<dbReference type="InterPro" id="IPR000929">
    <property type="entry name" value="Dopamine_rcpt"/>
</dbReference>
<accession>A0AAD7SM73</accession>
<dbReference type="GO" id="GO:0005886">
    <property type="term" value="C:plasma membrane"/>
    <property type="evidence" value="ECO:0007669"/>
    <property type="project" value="UniProtKB-SubCell"/>
</dbReference>
<dbReference type="SMART" id="SM01381">
    <property type="entry name" value="7TM_GPCR_Srsx"/>
    <property type="match status" value="1"/>
</dbReference>